<protein>
    <recommendedName>
        <fullName evidence="4">Small secreted domain</fullName>
    </recommendedName>
</protein>
<evidence type="ECO:0000256" key="1">
    <source>
        <dbReference type="SAM" id="SignalP"/>
    </source>
</evidence>
<evidence type="ECO:0000313" key="2">
    <source>
        <dbReference type="EMBL" id="SER63041.1"/>
    </source>
</evidence>
<keyword evidence="3" id="KW-1185">Reference proteome</keyword>
<dbReference type="AlphaFoldDB" id="A0A1H9QR20"/>
<feature type="signal peptide" evidence="1">
    <location>
        <begin position="1"/>
        <end position="30"/>
    </location>
</feature>
<accession>A0A1H9QR20</accession>
<sequence>MRTTVLRLGTALGFVAFTLGLATATATSAAAETTDGGVAGESIVPDLTINVINADSVNVASPLIDLTGTNP</sequence>
<reference evidence="3" key="1">
    <citation type="submission" date="2016-10" db="EMBL/GenBank/DDBJ databases">
        <authorList>
            <person name="Varghese N."/>
            <person name="Submissions S."/>
        </authorList>
    </citation>
    <scope>NUCLEOTIDE SEQUENCE [LARGE SCALE GENOMIC DNA]</scope>
    <source>
        <strain evidence="3">DSM 44260</strain>
    </source>
</reference>
<feature type="chain" id="PRO_5011646229" description="Small secreted domain" evidence="1">
    <location>
        <begin position="31"/>
        <end position="71"/>
    </location>
</feature>
<gene>
    <name evidence="2" type="ORF">SAMN04487818_104402</name>
</gene>
<dbReference type="RefSeq" id="WP_092776945.1">
    <property type="nucleotide sequence ID" value="NZ_FOGI01000004.1"/>
</dbReference>
<dbReference type="STRING" id="155974.SAMN04487818_104402"/>
<proteinExistence type="predicted"/>
<dbReference type="Proteomes" id="UP000199051">
    <property type="component" value="Unassembled WGS sequence"/>
</dbReference>
<evidence type="ECO:0008006" key="4">
    <source>
        <dbReference type="Google" id="ProtNLM"/>
    </source>
</evidence>
<evidence type="ECO:0000313" key="3">
    <source>
        <dbReference type="Proteomes" id="UP000199051"/>
    </source>
</evidence>
<organism evidence="2 3">
    <name type="scientific">Actinokineospora terrae</name>
    <dbReference type="NCBI Taxonomy" id="155974"/>
    <lineage>
        <taxon>Bacteria</taxon>
        <taxon>Bacillati</taxon>
        <taxon>Actinomycetota</taxon>
        <taxon>Actinomycetes</taxon>
        <taxon>Pseudonocardiales</taxon>
        <taxon>Pseudonocardiaceae</taxon>
        <taxon>Actinokineospora</taxon>
    </lineage>
</organism>
<name>A0A1H9QR20_9PSEU</name>
<keyword evidence="1" id="KW-0732">Signal</keyword>
<dbReference type="EMBL" id="FOGI01000004">
    <property type="protein sequence ID" value="SER63041.1"/>
    <property type="molecule type" value="Genomic_DNA"/>
</dbReference>